<dbReference type="Proteomes" id="UP000478052">
    <property type="component" value="Unassembled WGS sequence"/>
</dbReference>
<evidence type="ECO:0000313" key="1">
    <source>
        <dbReference type="EMBL" id="KAF0691501.1"/>
    </source>
</evidence>
<keyword evidence="2" id="KW-1185">Reference proteome</keyword>
<name>A0A6G0VK07_APHCR</name>
<sequence>MTDMVLNVQMNFPCEEHKSNVIASCLHYYIRMRMRHYEREQNRYQKKKKAINKKTVH</sequence>
<protein>
    <submittedName>
        <fullName evidence="1">RING-type domain-containing protein</fullName>
    </submittedName>
</protein>
<accession>A0A6G0VK07</accession>
<dbReference type="EMBL" id="VUJU01015926">
    <property type="protein sequence ID" value="KAF0691501.1"/>
    <property type="molecule type" value="Genomic_DNA"/>
</dbReference>
<comment type="caution">
    <text evidence="1">The sequence shown here is derived from an EMBL/GenBank/DDBJ whole genome shotgun (WGS) entry which is preliminary data.</text>
</comment>
<evidence type="ECO:0000313" key="2">
    <source>
        <dbReference type="Proteomes" id="UP000478052"/>
    </source>
</evidence>
<proteinExistence type="predicted"/>
<gene>
    <name evidence="1" type="ORF">FWK35_00032407</name>
</gene>
<reference evidence="1 2" key="1">
    <citation type="submission" date="2019-08" db="EMBL/GenBank/DDBJ databases">
        <title>Whole genome of Aphis craccivora.</title>
        <authorList>
            <person name="Voronova N.V."/>
            <person name="Shulinski R.S."/>
            <person name="Bandarenka Y.V."/>
            <person name="Zhorov D.G."/>
            <person name="Warner D."/>
        </authorList>
    </citation>
    <scope>NUCLEOTIDE SEQUENCE [LARGE SCALE GENOMIC DNA]</scope>
    <source>
        <strain evidence="1">180601</strain>
        <tissue evidence="1">Whole Body</tissue>
    </source>
</reference>
<dbReference type="AlphaFoldDB" id="A0A6G0VK07"/>
<organism evidence="1 2">
    <name type="scientific">Aphis craccivora</name>
    <name type="common">Cowpea aphid</name>
    <dbReference type="NCBI Taxonomy" id="307492"/>
    <lineage>
        <taxon>Eukaryota</taxon>
        <taxon>Metazoa</taxon>
        <taxon>Ecdysozoa</taxon>
        <taxon>Arthropoda</taxon>
        <taxon>Hexapoda</taxon>
        <taxon>Insecta</taxon>
        <taxon>Pterygota</taxon>
        <taxon>Neoptera</taxon>
        <taxon>Paraneoptera</taxon>
        <taxon>Hemiptera</taxon>
        <taxon>Sternorrhyncha</taxon>
        <taxon>Aphidomorpha</taxon>
        <taxon>Aphidoidea</taxon>
        <taxon>Aphididae</taxon>
        <taxon>Aphidini</taxon>
        <taxon>Aphis</taxon>
        <taxon>Aphis</taxon>
    </lineage>
</organism>